<organism evidence="1 2">
    <name type="scientific">Segatella buccae ATCC 33574</name>
    <dbReference type="NCBI Taxonomy" id="873513"/>
    <lineage>
        <taxon>Bacteria</taxon>
        <taxon>Pseudomonadati</taxon>
        <taxon>Bacteroidota</taxon>
        <taxon>Bacteroidia</taxon>
        <taxon>Bacteroidales</taxon>
        <taxon>Prevotellaceae</taxon>
        <taxon>Segatella</taxon>
    </lineage>
</organism>
<evidence type="ECO:0000313" key="1">
    <source>
        <dbReference type="EMBL" id="EFU31107.1"/>
    </source>
</evidence>
<evidence type="ECO:0000313" key="2">
    <source>
        <dbReference type="Proteomes" id="UP000003112"/>
    </source>
</evidence>
<accession>E6K5I3</accession>
<dbReference type="AlphaFoldDB" id="E6K5I3"/>
<dbReference type="Proteomes" id="UP000003112">
    <property type="component" value="Unassembled WGS sequence"/>
</dbReference>
<gene>
    <name evidence="1" type="ORF">HMPREF6485_0823</name>
</gene>
<sequence>MLFRPNKEYKEWNNLNYMGGGREGQMLGKEKEIRLLETSGMRMFPRAVCDDVGAVYSLPP</sequence>
<proteinExistence type="predicted"/>
<protein>
    <submittedName>
        <fullName evidence="1">Uncharacterized protein</fullName>
    </submittedName>
</protein>
<dbReference type="EMBL" id="AEPD01000017">
    <property type="protein sequence ID" value="EFU31107.1"/>
    <property type="molecule type" value="Genomic_DNA"/>
</dbReference>
<keyword evidence="2" id="KW-1185">Reference proteome</keyword>
<comment type="caution">
    <text evidence="1">The sequence shown here is derived from an EMBL/GenBank/DDBJ whole genome shotgun (WGS) entry which is preliminary data.</text>
</comment>
<name>E6K5I3_9BACT</name>
<dbReference type="HOGENOM" id="CLU_2937784_0_0_10"/>
<reference evidence="1 2" key="1">
    <citation type="submission" date="2010-10" db="EMBL/GenBank/DDBJ databases">
        <authorList>
            <person name="Muzny D."/>
            <person name="Qin X."/>
            <person name="Deng J."/>
            <person name="Jiang H."/>
            <person name="Liu Y."/>
            <person name="Qu J."/>
            <person name="Song X.-Z."/>
            <person name="Zhang L."/>
            <person name="Thornton R."/>
            <person name="Coyle M."/>
            <person name="Francisco L."/>
            <person name="Jackson L."/>
            <person name="Javaid M."/>
            <person name="Korchina V."/>
            <person name="Kovar C."/>
            <person name="Mata R."/>
            <person name="Mathew T."/>
            <person name="Ngo R."/>
            <person name="Nguyen L."/>
            <person name="Nguyen N."/>
            <person name="Okwuonu G."/>
            <person name="Ongeri F."/>
            <person name="Pham C."/>
            <person name="Simmons D."/>
            <person name="Wilczek-Boney K."/>
            <person name="Hale W."/>
            <person name="Jakkamsetti A."/>
            <person name="Pham P."/>
            <person name="Ruth R."/>
            <person name="San Lucas F."/>
            <person name="Warren J."/>
            <person name="Zhang J."/>
            <person name="Zhao Z."/>
            <person name="Zhou C."/>
            <person name="Zhu D."/>
            <person name="Lee S."/>
            <person name="Bess C."/>
            <person name="Blankenburg K."/>
            <person name="Forbes L."/>
            <person name="Fu Q."/>
            <person name="Gubbala S."/>
            <person name="Hirani K."/>
            <person name="Jayaseelan J.C."/>
            <person name="Lara F."/>
            <person name="Munidasa M."/>
            <person name="Palculict T."/>
            <person name="Patil S."/>
            <person name="Pu L.-L."/>
            <person name="Saada N."/>
            <person name="Tang L."/>
            <person name="Weissenberger G."/>
            <person name="Zhu Y."/>
            <person name="Hemphill L."/>
            <person name="Shang Y."/>
            <person name="Youmans B."/>
            <person name="Ayvaz T."/>
            <person name="Ross M."/>
            <person name="Santibanez J."/>
            <person name="Aqrawi P."/>
            <person name="Gross S."/>
            <person name="Joshi V."/>
            <person name="Fowler G."/>
            <person name="Nazareth L."/>
            <person name="Reid J."/>
            <person name="Worley K."/>
            <person name="Petrosino J."/>
            <person name="Highlander S."/>
            <person name="Gibbs R."/>
        </authorList>
    </citation>
    <scope>NUCLEOTIDE SEQUENCE [LARGE SCALE GENOMIC DNA]</scope>
    <source>
        <strain evidence="1 2">ATCC 33574</strain>
    </source>
</reference>